<evidence type="ECO:0000313" key="3">
    <source>
        <dbReference type="Proteomes" id="UP001050808"/>
    </source>
</evidence>
<feature type="region of interest" description="Disordered" evidence="1">
    <location>
        <begin position="115"/>
        <end position="142"/>
    </location>
</feature>
<gene>
    <name evidence="2" type="ORF">Sviol_69430</name>
</gene>
<proteinExistence type="predicted"/>
<dbReference type="Proteomes" id="UP001050808">
    <property type="component" value="Unassembled WGS sequence"/>
</dbReference>
<name>A0ABQ3QZ28_9ACTN</name>
<organism evidence="2 3">
    <name type="scientific">Streptomyces violascens</name>
    <dbReference type="NCBI Taxonomy" id="67381"/>
    <lineage>
        <taxon>Bacteria</taxon>
        <taxon>Bacillati</taxon>
        <taxon>Actinomycetota</taxon>
        <taxon>Actinomycetes</taxon>
        <taxon>Kitasatosporales</taxon>
        <taxon>Streptomycetaceae</taxon>
        <taxon>Streptomyces</taxon>
    </lineage>
</organism>
<evidence type="ECO:0000256" key="1">
    <source>
        <dbReference type="SAM" id="MobiDB-lite"/>
    </source>
</evidence>
<keyword evidence="3" id="KW-1185">Reference proteome</keyword>
<accession>A0ABQ3QZ28</accession>
<comment type="caution">
    <text evidence="2">The sequence shown here is derived from an EMBL/GenBank/DDBJ whole genome shotgun (WGS) entry which is preliminary data.</text>
</comment>
<feature type="compositionally biased region" description="Basic and acidic residues" evidence="1">
    <location>
        <begin position="121"/>
        <end position="142"/>
    </location>
</feature>
<evidence type="ECO:0000313" key="2">
    <source>
        <dbReference type="EMBL" id="GHI42535.1"/>
    </source>
</evidence>
<sequence>MGDDLRKGLEALTTFKKKVDGVLTTLEGSHASPTKLAAQQISRTSFSAGSAAFPEADGLFTQYHRVHERLMSLSKSLAHQIEAMGIAAHGADIGFDNLDEEMRLRFKQIQDATGYEAEQAQWERDGKQKPQRTDDKSSGTGW</sequence>
<protein>
    <submittedName>
        <fullName evidence="2">Uncharacterized protein</fullName>
    </submittedName>
</protein>
<reference evidence="2" key="1">
    <citation type="submission" date="2024-05" db="EMBL/GenBank/DDBJ databases">
        <title>Whole genome shotgun sequence of Streptomyces violascens NBRC 12920.</title>
        <authorList>
            <person name="Komaki H."/>
            <person name="Tamura T."/>
        </authorList>
    </citation>
    <scope>NUCLEOTIDE SEQUENCE</scope>
    <source>
        <strain evidence="2">NBRC 12920</strain>
    </source>
</reference>
<dbReference type="RefSeq" id="WP_226599804.1">
    <property type="nucleotide sequence ID" value="NZ_BMUA01000038.1"/>
</dbReference>
<dbReference type="EMBL" id="BNDY01000017">
    <property type="protein sequence ID" value="GHI42535.1"/>
    <property type="molecule type" value="Genomic_DNA"/>
</dbReference>